<name>A0A3P7P859_DIBLA</name>
<keyword evidence="2" id="KW-1185">Reference proteome</keyword>
<gene>
    <name evidence="1" type="ORF">DILT_LOCUS12083</name>
</gene>
<evidence type="ECO:0008006" key="3">
    <source>
        <dbReference type="Google" id="ProtNLM"/>
    </source>
</evidence>
<feature type="non-terminal residue" evidence="1">
    <location>
        <position position="74"/>
    </location>
</feature>
<evidence type="ECO:0000313" key="2">
    <source>
        <dbReference type="Proteomes" id="UP000281553"/>
    </source>
</evidence>
<sequence length="74" mass="8495">MRPNDHHINQKSGVIYRIDCLFGQDNYVGETGKRVLTRMHQHELAVRPKDKLSLVAAYASTPGQGFDFEHVRML</sequence>
<dbReference type="AlphaFoldDB" id="A0A3P7P859"/>
<dbReference type="OrthoDB" id="6274432at2759"/>
<dbReference type="Proteomes" id="UP000281553">
    <property type="component" value="Unassembled WGS sequence"/>
</dbReference>
<protein>
    <recommendedName>
        <fullName evidence="3">GIY-YIG domain-containing protein</fullName>
    </recommendedName>
</protein>
<proteinExistence type="predicted"/>
<evidence type="ECO:0000313" key="1">
    <source>
        <dbReference type="EMBL" id="VDN16252.1"/>
    </source>
</evidence>
<organism evidence="1 2">
    <name type="scientific">Dibothriocephalus latus</name>
    <name type="common">Fish tapeworm</name>
    <name type="synonym">Diphyllobothrium latum</name>
    <dbReference type="NCBI Taxonomy" id="60516"/>
    <lineage>
        <taxon>Eukaryota</taxon>
        <taxon>Metazoa</taxon>
        <taxon>Spiralia</taxon>
        <taxon>Lophotrochozoa</taxon>
        <taxon>Platyhelminthes</taxon>
        <taxon>Cestoda</taxon>
        <taxon>Eucestoda</taxon>
        <taxon>Diphyllobothriidea</taxon>
        <taxon>Diphyllobothriidae</taxon>
        <taxon>Dibothriocephalus</taxon>
    </lineage>
</organism>
<accession>A0A3P7P859</accession>
<dbReference type="EMBL" id="UYRU01065192">
    <property type="protein sequence ID" value="VDN16252.1"/>
    <property type="molecule type" value="Genomic_DNA"/>
</dbReference>
<reference evidence="1 2" key="1">
    <citation type="submission" date="2018-11" db="EMBL/GenBank/DDBJ databases">
        <authorList>
            <consortium name="Pathogen Informatics"/>
        </authorList>
    </citation>
    <scope>NUCLEOTIDE SEQUENCE [LARGE SCALE GENOMIC DNA]</scope>
</reference>